<dbReference type="EMBL" id="CP042817">
    <property type="protein sequence ID" value="QEJ98637.1"/>
    <property type="molecule type" value="Genomic_DNA"/>
</dbReference>
<accession>A0AAE6IWS0</accession>
<dbReference type="PANTHER" id="PTHR24366:SF96">
    <property type="entry name" value="LEUCINE RICH REPEAT CONTAINING 53"/>
    <property type="match status" value="1"/>
</dbReference>
<sequence length="297" mass="32965">MITINGTEITELKYNGVEIEKAICNGVVVFEERKKNPGDISIKTSADSIKLRVTTKDGSPCEVWNGGKKIAELQSDNKENIAVQNNAEEIIIKGYDIQELYCSYNQLTTLNASGCTSLQWLYCSNNQLTTLNVSGLTSLEVLSCYYNQLTALNVSGLTSLQWLDCSDNQLTTLNASGCTSLQGLYCFRNQLTALDVSGCTSLQKLECSSNQLTALNVSGLTSLQHLDCYNNKLSAEVFKKIFEDLPERKEKDGRVLLYKDGDSNYKDFTQPPELAAAFKAAKAKGWKFYKNNWSTEI</sequence>
<dbReference type="Pfam" id="PF12799">
    <property type="entry name" value="LRR_4"/>
    <property type="match status" value="3"/>
</dbReference>
<dbReference type="AlphaFoldDB" id="A0AAE6IWS0"/>
<dbReference type="Gene3D" id="3.80.10.10">
    <property type="entry name" value="Ribonuclease Inhibitor"/>
    <property type="match status" value="1"/>
</dbReference>
<dbReference type="SUPFAM" id="SSF52058">
    <property type="entry name" value="L domain-like"/>
    <property type="match status" value="1"/>
</dbReference>
<evidence type="ECO:0000256" key="2">
    <source>
        <dbReference type="ARBA" id="ARBA00022737"/>
    </source>
</evidence>
<dbReference type="Proteomes" id="UP000323594">
    <property type="component" value="Chromosome"/>
</dbReference>
<keyword evidence="2" id="KW-0677">Repeat</keyword>
<protein>
    <recommendedName>
        <fullName evidence="5">Leucine Rich Repeat protein</fullName>
    </recommendedName>
</protein>
<dbReference type="InterPro" id="IPR032675">
    <property type="entry name" value="LRR_dom_sf"/>
</dbReference>
<gene>
    <name evidence="3" type="ORF">FUT82_11920</name>
</gene>
<name>A0AAE6IWS0_TREPH</name>
<organism evidence="3 4">
    <name type="scientific">Treponema phagedenis</name>
    <dbReference type="NCBI Taxonomy" id="162"/>
    <lineage>
        <taxon>Bacteria</taxon>
        <taxon>Pseudomonadati</taxon>
        <taxon>Spirochaetota</taxon>
        <taxon>Spirochaetia</taxon>
        <taxon>Spirochaetales</taxon>
        <taxon>Treponemataceae</taxon>
        <taxon>Treponema</taxon>
    </lineage>
</organism>
<evidence type="ECO:0000313" key="4">
    <source>
        <dbReference type="Proteomes" id="UP000323594"/>
    </source>
</evidence>
<dbReference type="RefSeq" id="WP_148884584.1">
    <property type="nucleotide sequence ID" value="NZ_CP042817.1"/>
</dbReference>
<reference evidence="3 4" key="1">
    <citation type="submission" date="2019-08" db="EMBL/GenBank/DDBJ databases">
        <authorList>
            <person name="Kuhnert P."/>
        </authorList>
    </citation>
    <scope>NUCLEOTIDE SEQUENCE [LARGE SCALE GENOMIC DNA]</scope>
    <source>
        <strain evidence="3 4">B36.5</strain>
    </source>
</reference>
<proteinExistence type="predicted"/>
<evidence type="ECO:0008006" key="5">
    <source>
        <dbReference type="Google" id="ProtNLM"/>
    </source>
</evidence>
<dbReference type="InterPro" id="IPR025875">
    <property type="entry name" value="Leu-rich_rpt_4"/>
</dbReference>
<evidence type="ECO:0000313" key="3">
    <source>
        <dbReference type="EMBL" id="QEJ98637.1"/>
    </source>
</evidence>
<keyword evidence="1" id="KW-0433">Leucine-rich repeat</keyword>
<dbReference type="PANTHER" id="PTHR24366">
    <property type="entry name" value="IG(IMMUNOGLOBULIN) AND LRR(LEUCINE RICH REPEAT) DOMAINS"/>
    <property type="match status" value="1"/>
</dbReference>
<evidence type="ECO:0000256" key="1">
    <source>
        <dbReference type="ARBA" id="ARBA00022614"/>
    </source>
</evidence>